<dbReference type="EMBL" id="WESC01000002">
    <property type="protein sequence ID" value="KAB7742244.1"/>
    <property type="molecule type" value="Genomic_DNA"/>
</dbReference>
<keyword evidence="3" id="KW-1185">Reference proteome</keyword>
<evidence type="ECO:0000259" key="1">
    <source>
        <dbReference type="Pfam" id="PF14238"/>
    </source>
</evidence>
<accession>A0A6N6VMI7</accession>
<sequence length="368" mass="40063">MNLAALKTNKPLRNLAILALATAVAVVAATVAVVTQERGVRVKFKPEPLYQGLETKLDQVGRITYTLGRGLRGVEKITLNRGADGRWTVAERQNYPAKQDLVQKALIGISELVLYEPRTARPEWHRNLGLLSPDDLGTATRIELFDKSGKRMVAFLAGKVPDQTADARGKGMIYLRRDGENQSWLARGRFPLFQTAQDWLDTSFIDIKRDEIKRVTLWAGTDHPVVMSRPSKDVEDFALENIPAGRVTRGAPVVNGTATSVVDLMFDDAAPVGSLQFPATSPSAVIETFDGLRVSLTMTGGGGALWAKITATADPAIAVPGADMKPVEVRAKMLNERLGPWAYKLPQQAGNQLTQSMDLLTHDAGGQQ</sequence>
<protein>
    <submittedName>
        <fullName evidence="2">DUF4340 domain-containing protein</fullName>
    </submittedName>
</protein>
<proteinExistence type="predicted"/>
<comment type="caution">
    <text evidence="2">The sequence shown here is derived from an EMBL/GenBank/DDBJ whole genome shotgun (WGS) entry which is preliminary data.</text>
</comment>
<reference evidence="2 3" key="1">
    <citation type="submission" date="2019-09" db="EMBL/GenBank/DDBJ databases">
        <title>Parvibaculum sedimenti sp. nov., isolated from sediment.</title>
        <authorList>
            <person name="Wang Y."/>
        </authorList>
    </citation>
    <scope>NUCLEOTIDE SEQUENCE [LARGE SCALE GENOMIC DNA]</scope>
    <source>
        <strain evidence="2 3">HXT-9</strain>
    </source>
</reference>
<evidence type="ECO:0000313" key="2">
    <source>
        <dbReference type="EMBL" id="KAB7742244.1"/>
    </source>
</evidence>
<evidence type="ECO:0000313" key="3">
    <source>
        <dbReference type="Proteomes" id="UP000468901"/>
    </source>
</evidence>
<dbReference type="RefSeq" id="WP_152214666.1">
    <property type="nucleotide sequence ID" value="NZ_JBAQYD010000285.1"/>
</dbReference>
<gene>
    <name evidence="2" type="ORF">F2P47_02970</name>
</gene>
<name>A0A6N6VMI7_9HYPH</name>
<organism evidence="2 3">
    <name type="scientific">Parvibaculum sedimenti</name>
    <dbReference type="NCBI Taxonomy" id="2608632"/>
    <lineage>
        <taxon>Bacteria</taxon>
        <taxon>Pseudomonadati</taxon>
        <taxon>Pseudomonadota</taxon>
        <taxon>Alphaproteobacteria</taxon>
        <taxon>Hyphomicrobiales</taxon>
        <taxon>Parvibaculaceae</taxon>
        <taxon>Parvibaculum</taxon>
    </lineage>
</organism>
<dbReference type="InterPro" id="IPR025641">
    <property type="entry name" value="DUF4340"/>
</dbReference>
<dbReference type="AlphaFoldDB" id="A0A6N6VMI7"/>
<dbReference type="Pfam" id="PF14238">
    <property type="entry name" value="DUF4340"/>
    <property type="match status" value="1"/>
</dbReference>
<dbReference type="Proteomes" id="UP000468901">
    <property type="component" value="Unassembled WGS sequence"/>
</dbReference>
<feature type="domain" description="DUF4340" evidence="1">
    <location>
        <begin position="87"/>
        <end position="221"/>
    </location>
</feature>